<keyword evidence="2 5" id="KW-0812">Transmembrane</keyword>
<keyword evidence="8" id="KW-1185">Reference proteome</keyword>
<dbReference type="Pfam" id="PF05154">
    <property type="entry name" value="TM2"/>
    <property type="match status" value="2"/>
</dbReference>
<accession>A0A562IZ48</accession>
<keyword evidence="4 5" id="KW-0472">Membrane</keyword>
<name>A0A562IZ48_9GAMM</name>
<feature type="transmembrane region" description="Helical" evidence="5">
    <location>
        <begin position="76"/>
        <end position="93"/>
    </location>
</feature>
<dbReference type="InterPro" id="IPR007829">
    <property type="entry name" value="TM2"/>
</dbReference>
<organism evidence="7 8">
    <name type="scientific">Azomonas agilis</name>
    <dbReference type="NCBI Taxonomy" id="116849"/>
    <lineage>
        <taxon>Bacteria</taxon>
        <taxon>Pseudomonadati</taxon>
        <taxon>Pseudomonadota</taxon>
        <taxon>Gammaproteobacteria</taxon>
        <taxon>Pseudomonadales</taxon>
        <taxon>Pseudomonadaceae</taxon>
        <taxon>Azomonas</taxon>
    </lineage>
</organism>
<sequence>MPPNNDTHSKVIGYALWVLGFLGAHRFYYGKPVTGTLWFFTLGLLFVGWIIDFFLIPAMDREADLRFMAGPLDYNVTWLLLTFLGIFGVHRFYQGKWFTGLLYLCTGGLFFVGILYDFWTLNDQITLQNAQQRTH</sequence>
<evidence type="ECO:0000313" key="8">
    <source>
        <dbReference type="Proteomes" id="UP000319627"/>
    </source>
</evidence>
<keyword evidence="3 5" id="KW-1133">Transmembrane helix</keyword>
<reference evidence="7 8" key="1">
    <citation type="submission" date="2019-07" db="EMBL/GenBank/DDBJ databases">
        <title>Genomic Encyclopedia of Type Strains, Phase I: the one thousand microbial genomes (KMG-I) project.</title>
        <authorList>
            <person name="Kyrpides N."/>
        </authorList>
    </citation>
    <scope>NUCLEOTIDE SEQUENCE [LARGE SCALE GENOMIC DNA]</scope>
    <source>
        <strain evidence="7 8">DSM 375</strain>
    </source>
</reference>
<dbReference type="RefSeq" id="WP_144570886.1">
    <property type="nucleotide sequence ID" value="NZ_VLKG01000003.1"/>
</dbReference>
<feature type="transmembrane region" description="Helical" evidence="5">
    <location>
        <begin position="100"/>
        <end position="119"/>
    </location>
</feature>
<dbReference type="PANTHER" id="PTHR21016:SF25">
    <property type="entry name" value="TM2 DOMAIN-CONTAINING PROTEIN DDB_G0277895-RELATED"/>
    <property type="match status" value="1"/>
</dbReference>
<protein>
    <submittedName>
        <fullName evidence="7">TM2 domain-containing membrane protein YozV</fullName>
    </submittedName>
</protein>
<dbReference type="Proteomes" id="UP000319627">
    <property type="component" value="Unassembled WGS sequence"/>
</dbReference>
<evidence type="ECO:0000259" key="6">
    <source>
        <dbReference type="Pfam" id="PF05154"/>
    </source>
</evidence>
<feature type="transmembrane region" description="Helical" evidence="5">
    <location>
        <begin position="12"/>
        <end position="29"/>
    </location>
</feature>
<dbReference type="OrthoDB" id="2004788at2"/>
<feature type="domain" description="TM2" evidence="6">
    <location>
        <begin position="7"/>
        <end position="54"/>
    </location>
</feature>
<feature type="domain" description="TM2" evidence="6">
    <location>
        <begin position="74"/>
        <end position="119"/>
    </location>
</feature>
<dbReference type="PANTHER" id="PTHR21016">
    <property type="entry name" value="BETA-AMYLOID BINDING PROTEIN-RELATED"/>
    <property type="match status" value="1"/>
</dbReference>
<evidence type="ECO:0000256" key="2">
    <source>
        <dbReference type="ARBA" id="ARBA00022692"/>
    </source>
</evidence>
<evidence type="ECO:0000313" key="7">
    <source>
        <dbReference type="EMBL" id="TWH76237.1"/>
    </source>
</evidence>
<comment type="caution">
    <text evidence="7">The sequence shown here is derived from an EMBL/GenBank/DDBJ whole genome shotgun (WGS) entry which is preliminary data.</text>
</comment>
<gene>
    <name evidence="7" type="ORF">LX59_01158</name>
</gene>
<dbReference type="AlphaFoldDB" id="A0A562IZ48"/>
<dbReference type="GO" id="GO:0016020">
    <property type="term" value="C:membrane"/>
    <property type="evidence" value="ECO:0007669"/>
    <property type="project" value="UniProtKB-SubCell"/>
</dbReference>
<evidence type="ECO:0000256" key="1">
    <source>
        <dbReference type="ARBA" id="ARBA00004141"/>
    </source>
</evidence>
<comment type="subcellular location">
    <subcellularLocation>
        <location evidence="1">Membrane</location>
        <topology evidence="1">Multi-pass membrane protein</topology>
    </subcellularLocation>
</comment>
<evidence type="ECO:0000256" key="3">
    <source>
        <dbReference type="ARBA" id="ARBA00022989"/>
    </source>
</evidence>
<feature type="transmembrane region" description="Helical" evidence="5">
    <location>
        <begin position="36"/>
        <end position="56"/>
    </location>
</feature>
<evidence type="ECO:0000256" key="4">
    <source>
        <dbReference type="ARBA" id="ARBA00023136"/>
    </source>
</evidence>
<proteinExistence type="predicted"/>
<evidence type="ECO:0000256" key="5">
    <source>
        <dbReference type="SAM" id="Phobius"/>
    </source>
</evidence>
<dbReference type="EMBL" id="VLKG01000003">
    <property type="protein sequence ID" value="TWH76237.1"/>
    <property type="molecule type" value="Genomic_DNA"/>
</dbReference>
<dbReference type="InterPro" id="IPR050932">
    <property type="entry name" value="TM2D1-3-like"/>
</dbReference>